<keyword evidence="4" id="KW-0411">Iron-sulfur</keyword>
<dbReference type="GO" id="GO:0046872">
    <property type="term" value="F:metal ion binding"/>
    <property type="evidence" value="ECO:0007669"/>
    <property type="project" value="UniProtKB-KW"/>
</dbReference>
<evidence type="ECO:0000313" key="6">
    <source>
        <dbReference type="EMBL" id="GAK56341.1"/>
    </source>
</evidence>
<feature type="domain" description="Rieske" evidence="5">
    <location>
        <begin position="2"/>
        <end position="101"/>
    </location>
</feature>
<dbReference type="AlphaFoldDB" id="A0A081BVI6"/>
<accession>A0A081BVI6</accession>
<dbReference type="Proteomes" id="UP000030661">
    <property type="component" value="Unassembled WGS sequence"/>
</dbReference>
<name>A0A081BVI6_VECG1</name>
<evidence type="ECO:0000256" key="4">
    <source>
        <dbReference type="ARBA" id="ARBA00023014"/>
    </source>
</evidence>
<evidence type="ECO:0000313" key="7">
    <source>
        <dbReference type="Proteomes" id="UP000030661"/>
    </source>
</evidence>
<dbReference type="HOGENOM" id="CLU_2258179_0_0_0"/>
<keyword evidence="6" id="KW-0560">Oxidoreductase</keyword>
<dbReference type="STRING" id="1499967.U27_03303"/>
<evidence type="ECO:0000256" key="1">
    <source>
        <dbReference type="ARBA" id="ARBA00022714"/>
    </source>
</evidence>
<keyword evidence="6" id="KW-0223">Dioxygenase</keyword>
<proteinExistence type="predicted"/>
<dbReference type="SUPFAM" id="SSF50022">
    <property type="entry name" value="ISP domain"/>
    <property type="match status" value="1"/>
</dbReference>
<sequence length="103" mass="11865">MEKITNLKYLQPGEAVKFEYKGEKAILVRTTEEQLAAYVAICPHEHEGVEWDKELHKLLCECHMSLFNVDDGTVYKHSSIFDHIDNLTPIDVEVDDDQNVYAV</sequence>
<protein>
    <submittedName>
        <fullName evidence="6">Ferredoxin subunits of nitrite reductase and ring-hydroxylating dioxygenases, putative</fullName>
    </submittedName>
</protein>
<reference evidence="6" key="1">
    <citation type="journal article" date="2015" name="PeerJ">
        <title>First genomic representation of candidate bacterial phylum KSB3 points to enhanced environmental sensing as a trigger of wastewater bulking.</title>
        <authorList>
            <person name="Sekiguchi Y."/>
            <person name="Ohashi A."/>
            <person name="Parks D.H."/>
            <person name="Yamauchi T."/>
            <person name="Tyson G.W."/>
            <person name="Hugenholtz P."/>
        </authorList>
    </citation>
    <scope>NUCLEOTIDE SEQUENCE [LARGE SCALE GENOMIC DNA]</scope>
</reference>
<dbReference type="GO" id="GO:0051213">
    <property type="term" value="F:dioxygenase activity"/>
    <property type="evidence" value="ECO:0007669"/>
    <property type="project" value="UniProtKB-KW"/>
</dbReference>
<keyword evidence="3" id="KW-0408">Iron</keyword>
<dbReference type="PROSITE" id="PS51296">
    <property type="entry name" value="RIESKE"/>
    <property type="match status" value="1"/>
</dbReference>
<evidence type="ECO:0000256" key="3">
    <source>
        <dbReference type="ARBA" id="ARBA00023004"/>
    </source>
</evidence>
<dbReference type="InterPro" id="IPR017941">
    <property type="entry name" value="Rieske_2Fe-2S"/>
</dbReference>
<evidence type="ECO:0000256" key="2">
    <source>
        <dbReference type="ARBA" id="ARBA00022723"/>
    </source>
</evidence>
<dbReference type="Gene3D" id="2.102.10.10">
    <property type="entry name" value="Rieske [2Fe-2S] iron-sulphur domain"/>
    <property type="match status" value="1"/>
</dbReference>
<dbReference type="InterPro" id="IPR036922">
    <property type="entry name" value="Rieske_2Fe-2S_sf"/>
</dbReference>
<keyword evidence="1" id="KW-0001">2Fe-2S</keyword>
<dbReference type="Pfam" id="PF00355">
    <property type="entry name" value="Rieske"/>
    <property type="match status" value="1"/>
</dbReference>
<organism evidence="6">
    <name type="scientific">Vecturithrix granuli</name>
    <dbReference type="NCBI Taxonomy" id="1499967"/>
    <lineage>
        <taxon>Bacteria</taxon>
        <taxon>Candidatus Moduliflexota</taxon>
        <taxon>Candidatus Vecturitrichia</taxon>
        <taxon>Candidatus Vecturitrichales</taxon>
        <taxon>Candidatus Vecturitrichaceae</taxon>
        <taxon>Candidatus Vecturithrix</taxon>
    </lineage>
</organism>
<keyword evidence="7" id="KW-1185">Reference proteome</keyword>
<gene>
    <name evidence="6" type="ORF">U27_03303</name>
</gene>
<dbReference type="EMBL" id="DF820464">
    <property type="protein sequence ID" value="GAK56341.1"/>
    <property type="molecule type" value="Genomic_DNA"/>
</dbReference>
<dbReference type="GO" id="GO:0051537">
    <property type="term" value="F:2 iron, 2 sulfur cluster binding"/>
    <property type="evidence" value="ECO:0007669"/>
    <property type="project" value="UniProtKB-KW"/>
</dbReference>
<evidence type="ECO:0000259" key="5">
    <source>
        <dbReference type="PROSITE" id="PS51296"/>
    </source>
</evidence>
<keyword evidence="2" id="KW-0479">Metal-binding</keyword>